<name>A0A1W1EHU0_9ZZZZ</name>
<protein>
    <recommendedName>
        <fullName evidence="4">SD-repeat containing protein B domain-containing protein</fullName>
    </recommendedName>
</protein>
<dbReference type="PANTHER" id="PTHR34720:SF9">
    <property type="entry name" value="BLR4714 PROTEIN"/>
    <property type="match status" value="1"/>
</dbReference>
<organism evidence="5">
    <name type="scientific">hydrothermal vent metagenome</name>
    <dbReference type="NCBI Taxonomy" id="652676"/>
    <lineage>
        <taxon>unclassified sequences</taxon>
        <taxon>metagenomes</taxon>
        <taxon>ecological metagenomes</taxon>
    </lineage>
</organism>
<evidence type="ECO:0000313" key="5">
    <source>
        <dbReference type="EMBL" id="SHO80433.1"/>
    </source>
</evidence>
<evidence type="ECO:0000256" key="3">
    <source>
        <dbReference type="ARBA" id="ARBA00022729"/>
    </source>
</evidence>
<keyword evidence="2" id="KW-0964">Secreted</keyword>
<gene>
    <name evidence="5" type="ORF">MNB_SV-15-788</name>
</gene>
<accession>A0A1W1EHU0</accession>
<evidence type="ECO:0000256" key="2">
    <source>
        <dbReference type="ARBA" id="ARBA00022525"/>
    </source>
</evidence>
<dbReference type="Gene3D" id="2.60.40.2810">
    <property type="match status" value="5"/>
</dbReference>
<dbReference type="Pfam" id="PF17963">
    <property type="entry name" value="Big_9"/>
    <property type="match status" value="6"/>
</dbReference>
<dbReference type="EMBL" id="FRYL01000008">
    <property type="protein sequence ID" value="SHO80433.1"/>
    <property type="molecule type" value="Genomic_DNA"/>
</dbReference>
<keyword evidence="3" id="KW-0732">Signal</keyword>
<dbReference type="PROSITE" id="PS51257">
    <property type="entry name" value="PROKAR_LIPOPROTEIN"/>
    <property type="match status" value="1"/>
</dbReference>
<evidence type="ECO:0000256" key="1">
    <source>
        <dbReference type="ARBA" id="ARBA00004613"/>
    </source>
</evidence>
<dbReference type="InterPro" id="IPR033764">
    <property type="entry name" value="Sdr_B"/>
</dbReference>
<evidence type="ECO:0000259" key="4">
    <source>
        <dbReference type="Pfam" id="PF17210"/>
    </source>
</evidence>
<dbReference type="Gene3D" id="2.60.40.10">
    <property type="entry name" value="Immunoglobulins"/>
    <property type="match status" value="1"/>
</dbReference>
<dbReference type="InterPro" id="IPR013783">
    <property type="entry name" value="Ig-like_fold"/>
</dbReference>
<dbReference type="AlphaFoldDB" id="A0A1W1EHU0"/>
<dbReference type="SUPFAM" id="SSF49478">
    <property type="entry name" value="Cna protein B-type domain"/>
    <property type="match status" value="1"/>
</dbReference>
<dbReference type="GO" id="GO:0005576">
    <property type="term" value="C:extracellular region"/>
    <property type="evidence" value="ECO:0007669"/>
    <property type="project" value="UniProtKB-SubCell"/>
</dbReference>
<dbReference type="PANTHER" id="PTHR34720">
    <property type="entry name" value="MICROCYSTIN DEPENDENT PROTEIN"/>
    <property type="match status" value="1"/>
</dbReference>
<feature type="domain" description="SD-repeat containing protein B" evidence="4">
    <location>
        <begin position="614"/>
        <end position="660"/>
    </location>
</feature>
<sequence length="1081" mass="121512">MIYRLLFIYIFSIFLIGCGSATPTNSTSSEVIVSTNINIAPITLDDTMVLTKNSSSYIYPLRNDSDENNDSLTLINLSKPLYGKLEKFDTYIRYIPNHNFVGTETIYYRVTDGKLESNMSRIVITIIDERNAPIGNPDYFTVNENSRVNIDILSNDVGDDLIFKNLTSPVHGTLSINQNIIVYQPDIDFIGDDEFYYTPSNGVVDGNITSVHISIEAINEVPVARDDSVTINENEFIIIDVLDNDYDLNGDNIFIHSVTQPRNGLTYIEDNKIKYIPNKDFFGEDSFEYTPHDGKERGESGEVNITVLDINQVPMGVDDNFTVVTQRVAYLDILSNDIDDNNLSITNLTQPQNGRVLLENGKVKYISNVGFLGTDSFSYTPNDGTIDGNITSVMINVLAINPQNVAPIGVDDTLIVSKNSSANIDVFENDIDDDNLSLFYINQPLNGEVEVLDSGELKYTPNHDFVGSDEFKYIPSDGEAIGEDTVVRVSVVSTNAIPVGVVDNIEMEQDRNVTIDVLANDIDDDNLSILSITTPSNGTAIIQDNKIIYTPNSNYMGKDTISYIPKDTANNEGRLTRVDIFVLNPNKLSIKGLVSFDRVPVSIHGLNYDAITSSPARGITVKLFDNNAQEVATATTDANGYYRFDNLDRDTLFQVKVYAQMKSRYYEIEVVDNTQNNAKYLMEGSLVALSQDTARRDFYAPSGWNNGYKNPRVSAPYAILDTIYKTLQKIIDINLDIDLGRLQVNWSILNKAIVGDKSLGEIGTSYYDRDRNLWILGDANRDTDEYDIDVITHEFGHFIKSKLSRQDSIGGEHSETTKLDIRVAYEEGWCNAFAGIVHNKPIFVDTMGENQQFSSIANLEENIGNNNGWFSEGSVQRIIYDLFDSNSDEDDELSLGFEPLFNVATQVETEYPAFLSIFTFIYGLKMEYPELVSKIDKLVANENISSISDYFGDNRENSLDNVNPIYKNVDIESKEVFCTETTYGIFNKILNRVLIKFNIPSRDRYRVNVKRVYTTTGNPQYNLYQTNPISKILTANSSGDTQSKRIELETGAYILDLYDYDNATRSCFEVEIKEAAFYDIF</sequence>
<reference evidence="5" key="1">
    <citation type="submission" date="2016-10" db="EMBL/GenBank/DDBJ databases">
        <authorList>
            <person name="de Groot N.N."/>
        </authorList>
    </citation>
    <scope>NUCLEOTIDE SEQUENCE</scope>
</reference>
<dbReference type="Pfam" id="PF17210">
    <property type="entry name" value="SdrD_B"/>
    <property type="match status" value="1"/>
</dbReference>
<proteinExistence type="predicted"/>
<dbReference type="NCBIfam" id="NF012211">
    <property type="entry name" value="tand_rpt_95"/>
    <property type="match status" value="5"/>
</dbReference>
<comment type="subcellular location">
    <subcellularLocation>
        <location evidence="1">Secreted</location>
    </subcellularLocation>
</comment>
<dbReference type="SUPFAM" id="SSF55486">
    <property type="entry name" value="Metalloproteases ('zincins'), catalytic domain"/>
    <property type="match status" value="1"/>
</dbReference>